<accession>A0A9D4KHY2</accession>
<sequence>MMPDSSPEADLVNNGDLKEGFEQNMKYEPYGNAWPPRGFCFQLDRNASFPGGYVFHWTGMPRPLGAMFSTGQEPFSNFLNPDIIRTNVLTKFHELWT</sequence>
<gene>
    <name evidence="1" type="ORF">DPMN_113245</name>
</gene>
<dbReference type="Proteomes" id="UP000828390">
    <property type="component" value="Unassembled WGS sequence"/>
</dbReference>
<dbReference type="EMBL" id="JAIWYP010000004">
    <property type="protein sequence ID" value="KAH3839808.1"/>
    <property type="molecule type" value="Genomic_DNA"/>
</dbReference>
<reference evidence="1" key="2">
    <citation type="submission" date="2020-11" db="EMBL/GenBank/DDBJ databases">
        <authorList>
            <person name="McCartney M.A."/>
            <person name="Auch B."/>
            <person name="Kono T."/>
            <person name="Mallez S."/>
            <person name="Becker A."/>
            <person name="Gohl D.M."/>
            <person name="Silverstein K.A.T."/>
            <person name="Koren S."/>
            <person name="Bechman K.B."/>
            <person name="Herman A."/>
            <person name="Abrahante J.E."/>
            <person name="Garbe J."/>
        </authorList>
    </citation>
    <scope>NUCLEOTIDE SEQUENCE</scope>
    <source>
        <strain evidence="1">Duluth1</strain>
        <tissue evidence="1">Whole animal</tissue>
    </source>
</reference>
<keyword evidence="2" id="KW-1185">Reference proteome</keyword>
<organism evidence="1 2">
    <name type="scientific">Dreissena polymorpha</name>
    <name type="common">Zebra mussel</name>
    <name type="synonym">Mytilus polymorpha</name>
    <dbReference type="NCBI Taxonomy" id="45954"/>
    <lineage>
        <taxon>Eukaryota</taxon>
        <taxon>Metazoa</taxon>
        <taxon>Spiralia</taxon>
        <taxon>Lophotrochozoa</taxon>
        <taxon>Mollusca</taxon>
        <taxon>Bivalvia</taxon>
        <taxon>Autobranchia</taxon>
        <taxon>Heteroconchia</taxon>
        <taxon>Euheterodonta</taxon>
        <taxon>Imparidentia</taxon>
        <taxon>Neoheterodontei</taxon>
        <taxon>Myida</taxon>
        <taxon>Dreissenoidea</taxon>
        <taxon>Dreissenidae</taxon>
        <taxon>Dreissena</taxon>
    </lineage>
</organism>
<comment type="caution">
    <text evidence="1">The sequence shown here is derived from an EMBL/GenBank/DDBJ whole genome shotgun (WGS) entry which is preliminary data.</text>
</comment>
<evidence type="ECO:0000313" key="2">
    <source>
        <dbReference type="Proteomes" id="UP000828390"/>
    </source>
</evidence>
<protein>
    <submittedName>
        <fullName evidence="1">Uncharacterized protein</fullName>
    </submittedName>
</protein>
<evidence type="ECO:0000313" key="1">
    <source>
        <dbReference type="EMBL" id="KAH3839808.1"/>
    </source>
</evidence>
<reference evidence="1" key="1">
    <citation type="journal article" date="2019" name="bioRxiv">
        <title>The Genome of the Zebra Mussel, Dreissena polymorpha: A Resource for Invasive Species Research.</title>
        <authorList>
            <person name="McCartney M.A."/>
            <person name="Auch B."/>
            <person name="Kono T."/>
            <person name="Mallez S."/>
            <person name="Zhang Y."/>
            <person name="Obille A."/>
            <person name="Becker A."/>
            <person name="Abrahante J.E."/>
            <person name="Garbe J."/>
            <person name="Badalamenti J.P."/>
            <person name="Herman A."/>
            <person name="Mangelson H."/>
            <person name="Liachko I."/>
            <person name="Sullivan S."/>
            <person name="Sone E.D."/>
            <person name="Koren S."/>
            <person name="Silverstein K.A.T."/>
            <person name="Beckman K.B."/>
            <person name="Gohl D.M."/>
        </authorList>
    </citation>
    <scope>NUCLEOTIDE SEQUENCE</scope>
    <source>
        <strain evidence="1">Duluth1</strain>
        <tissue evidence="1">Whole animal</tissue>
    </source>
</reference>
<dbReference type="AlphaFoldDB" id="A0A9D4KHY2"/>
<proteinExistence type="predicted"/>
<name>A0A9D4KHY2_DREPO</name>